<keyword evidence="4 6" id="KW-1133">Transmembrane helix</keyword>
<protein>
    <submittedName>
        <fullName evidence="7">Uncharacterized protein</fullName>
    </submittedName>
</protein>
<dbReference type="Proteomes" id="UP000281553">
    <property type="component" value="Unassembled WGS sequence"/>
</dbReference>
<evidence type="ECO:0000313" key="8">
    <source>
        <dbReference type="Proteomes" id="UP000281553"/>
    </source>
</evidence>
<evidence type="ECO:0000256" key="5">
    <source>
        <dbReference type="ARBA" id="ARBA00023136"/>
    </source>
</evidence>
<dbReference type="PANTHER" id="PTHR12995:SF4">
    <property type="entry name" value="FI21814P1"/>
    <property type="match status" value="1"/>
</dbReference>
<keyword evidence="3 6" id="KW-0812">Transmembrane</keyword>
<accession>A0A3P7NWB7</accession>
<feature type="transmembrane region" description="Helical" evidence="6">
    <location>
        <begin position="94"/>
        <end position="111"/>
    </location>
</feature>
<evidence type="ECO:0000256" key="6">
    <source>
        <dbReference type="SAM" id="Phobius"/>
    </source>
</evidence>
<reference evidence="7 8" key="1">
    <citation type="submission" date="2018-11" db="EMBL/GenBank/DDBJ databases">
        <authorList>
            <consortium name="Pathogen Informatics"/>
        </authorList>
    </citation>
    <scope>NUCLEOTIDE SEQUENCE [LARGE SCALE GENOMIC DNA]</scope>
</reference>
<evidence type="ECO:0000256" key="2">
    <source>
        <dbReference type="ARBA" id="ARBA00010737"/>
    </source>
</evidence>
<feature type="transmembrane region" description="Helical" evidence="6">
    <location>
        <begin position="52"/>
        <end position="74"/>
    </location>
</feature>
<sequence length="117" mass="13582">MSAFGDFCRADEFTFVVIPEHCLLSAEAKQLDPVRHITIPPVPYTGCINFHFFRLTFCLVAMLLQYLNLYRTVWWLPKLKARFILDLEAIDKNLVAHVLLLLIVSPLFEAMQRVSKE</sequence>
<name>A0A3P7NWB7_DIBLA</name>
<dbReference type="InterPro" id="IPR019397">
    <property type="entry name" value="Uncharacterised_TMEM39"/>
</dbReference>
<evidence type="ECO:0000256" key="4">
    <source>
        <dbReference type="ARBA" id="ARBA00022989"/>
    </source>
</evidence>
<gene>
    <name evidence="7" type="ORF">DILT_LOCUS16497</name>
</gene>
<evidence type="ECO:0000313" key="7">
    <source>
        <dbReference type="EMBL" id="VDN34391.1"/>
    </source>
</evidence>
<keyword evidence="5 6" id="KW-0472">Membrane</keyword>
<dbReference type="EMBL" id="UYRU01085196">
    <property type="protein sequence ID" value="VDN34391.1"/>
    <property type="molecule type" value="Genomic_DNA"/>
</dbReference>
<comment type="similarity">
    <text evidence="2">Belongs to the TMEM39 family.</text>
</comment>
<evidence type="ECO:0000256" key="1">
    <source>
        <dbReference type="ARBA" id="ARBA00004141"/>
    </source>
</evidence>
<dbReference type="Pfam" id="PF10271">
    <property type="entry name" value="Tmp39"/>
    <property type="match status" value="1"/>
</dbReference>
<proteinExistence type="inferred from homology"/>
<dbReference type="GO" id="GO:0016020">
    <property type="term" value="C:membrane"/>
    <property type="evidence" value="ECO:0007669"/>
    <property type="project" value="UniProtKB-SubCell"/>
</dbReference>
<evidence type="ECO:0000256" key="3">
    <source>
        <dbReference type="ARBA" id="ARBA00022692"/>
    </source>
</evidence>
<organism evidence="7 8">
    <name type="scientific">Dibothriocephalus latus</name>
    <name type="common">Fish tapeworm</name>
    <name type="synonym">Diphyllobothrium latum</name>
    <dbReference type="NCBI Taxonomy" id="60516"/>
    <lineage>
        <taxon>Eukaryota</taxon>
        <taxon>Metazoa</taxon>
        <taxon>Spiralia</taxon>
        <taxon>Lophotrochozoa</taxon>
        <taxon>Platyhelminthes</taxon>
        <taxon>Cestoda</taxon>
        <taxon>Eucestoda</taxon>
        <taxon>Diphyllobothriidea</taxon>
        <taxon>Diphyllobothriidae</taxon>
        <taxon>Dibothriocephalus</taxon>
    </lineage>
</organism>
<dbReference type="OrthoDB" id="438179at2759"/>
<comment type="subcellular location">
    <subcellularLocation>
        <location evidence="1">Membrane</location>
        <topology evidence="1">Multi-pass membrane protein</topology>
    </subcellularLocation>
</comment>
<dbReference type="PANTHER" id="PTHR12995">
    <property type="entry name" value="FI21814P1"/>
    <property type="match status" value="1"/>
</dbReference>
<dbReference type="AlphaFoldDB" id="A0A3P7NWB7"/>
<keyword evidence="8" id="KW-1185">Reference proteome</keyword>